<dbReference type="GO" id="GO:0043531">
    <property type="term" value="F:ADP binding"/>
    <property type="evidence" value="ECO:0007669"/>
    <property type="project" value="InterPro"/>
</dbReference>
<evidence type="ECO:0000256" key="1">
    <source>
        <dbReference type="ARBA" id="ARBA00022614"/>
    </source>
</evidence>
<dbReference type="InterPro" id="IPR036388">
    <property type="entry name" value="WH-like_DNA-bd_sf"/>
</dbReference>
<evidence type="ECO:0000256" key="3">
    <source>
        <dbReference type="ARBA" id="ARBA00022821"/>
    </source>
</evidence>
<evidence type="ECO:0000313" key="7">
    <source>
        <dbReference type="EMBL" id="PUZ75783.1"/>
    </source>
</evidence>
<dbReference type="Pfam" id="PF25019">
    <property type="entry name" value="LRR_R13L1-DRL21"/>
    <property type="match status" value="1"/>
</dbReference>
<keyword evidence="8" id="KW-1185">Reference proteome</keyword>
<organism evidence="7 8">
    <name type="scientific">Panicum hallii var. hallii</name>
    <dbReference type="NCBI Taxonomy" id="1504633"/>
    <lineage>
        <taxon>Eukaryota</taxon>
        <taxon>Viridiplantae</taxon>
        <taxon>Streptophyta</taxon>
        <taxon>Embryophyta</taxon>
        <taxon>Tracheophyta</taxon>
        <taxon>Spermatophyta</taxon>
        <taxon>Magnoliopsida</taxon>
        <taxon>Liliopsida</taxon>
        <taxon>Poales</taxon>
        <taxon>Poaceae</taxon>
        <taxon>PACMAD clade</taxon>
        <taxon>Panicoideae</taxon>
        <taxon>Panicodae</taxon>
        <taxon>Paniceae</taxon>
        <taxon>Panicinae</taxon>
        <taxon>Panicum</taxon>
        <taxon>Panicum sect. Panicum</taxon>
    </lineage>
</organism>
<gene>
    <name evidence="7" type="ORF">GQ55_1G234100</name>
</gene>
<evidence type="ECO:0000259" key="6">
    <source>
        <dbReference type="Pfam" id="PF25019"/>
    </source>
</evidence>
<feature type="domain" description="NB-ARC" evidence="4">
    <location>
        <begin position="1"/>
        <end position="109"/>
    </location>
</feature>
<dbReference type="Proteomes" id="UP000244336">
    <property type="component" value="Chromosome 1"/>
</dbReference>
<reference evidence="7 8" key="1">
    <citation type="submission" date="2018-04" db="EMBL/GenBank/DDBJ databases">
        <title>WGS assembly of Panicum hallii var. hallii HAL2.</title>
        <authorList>
            <person name="Lovell J."/>
            <person name="Jenkins J."/>
            <person name="Lowry D."/>
            <person name="Mamidi S."/>
            <person name="Sreedasyam A."/>
            <person name="Weng X."/>
            <person name="Barry K."/>
            <person name="Bonette J."/>
            <person name="Campitelli B."/>
            <person name="Daum C."/>
            <person name="Gordon S."/>
            <person name="Gould B."/>
            <person name="Lipzen A."/>
            <person name="MacQueen A."/>
            <person name="Palacio-Mejia J."/>
            <person name="Plott C."/>
            <person name="Shakirov E."/>
            <person name="Shu S."/>
            <person name="Yoshinaga Y."/>
            <person name="Zane M."/>
            <person name="Rokhsar D."/>
            <person name="Grimwood J."/>
            <person name="Schmutz J."/>
            <person name="Juenger T."/>
        </authorList>
    </citation>
    <scope>NUCLEOTIDE SEQUENCE [LARGE SCALE GENOMIC DNA]</scope>
    <source>
        <strain evidence="8">cv. HAL2</strain>
    </source>
</reference>
<dbReference type="STRING" id="1504633.A0A2T7F6S6"/>
<dbReference type="SUPFAM" id="SSF52540">
    <property type="entry name" value="P-loop containing nucleoside triphosphate hydrolases"/>
    <property type="match status" value="1"/>
</dbReference>
<feature type="domain" description="R13L1/DRL21-like LRR repeat region" evidence="6">
    <location>
        <begin position="479"/>
        <end position="615"/>
    </location>
</feature>
<dbReference type="EMBL" id="CM009749">
    <property type="protein sequence ID" value="PUZ75783.1"/>
    <property type="molecule type" value="Genomic_DNA"/>
</dbReference>
<evidence type="ECO:0000259" key="5">
    <source>
        <dbReference type="Pfam" id="PF23559"/>
    </source>
</evidence>
<dbReference type="Gene3D" id="1.10.10.10">
    <property type="entry name" value="Winged helix-like DNA-binding domain superfamily/Winged helix DNA-binding domain"/>
    <property type="match status" value="1"/>
</dbReference>
<dbReference type="PANTHER" id="PTHR36766:SF70">
    <property type="entry name" value="DISEASE RESISTANCE PROTEIN RGA4"/>
    <property type="match status" value="1"/>
</dbReference>
<protein>
    <submittedName>
        <fullName evidence="7">Uncharacterized protein</fullName>
    </submittedName>
</protein>
<dbReference type="Gene3D" id="1.10.8.430">
    <property type="entry name" value="Helical domain of apoptotic protease-activating factors"/>
    <property type="match status" value="1"/>
</dbReference>
<dbReference type="Pfam" id="PF23559">
    <property type="entry name" value="WHD_DRP"/>
    <property type="match status" value="1"/>
</dbReference>
<dbReference type="InterPro" id="IPR056789">
    <property type="entry name" value="LRR_R13L1-DRL21"/>
</dbReference>
<dbReference type="PANTHER" id="PTHR36766">
    <property type="entry name" value="PLANT BROAD-SPECTRUM MILDEW RESISTANCE PROTEIN RPW8"/>
    <property type="match status" value="1"/>
</dbReference>
<name>A0A2T7F6S6_9POAL</name>
<dbReference type="Gene3D" id="3.80.10.10">
    <property type="entry name" value="Ribonuclease Inhibitor"/>
    <property type="match status" value="4"/>
</dbReference>
<dbReference type="InterPro" id="IPR042197">
    <property type="entry name" value="Apaf_helical"/>
</dbReference>
<dbReference type="InterPro" id="IPR032675">
    <property type="entry name" value="LRR_dom_sf"/>
</dbReference>
<dbReference type="PRINTS" id="PR00364">
    <property type="entry name" value="DISEASERSIST"/>
</dbReference>
<evidence type="ECO:0000259" key="4">
    <source>
        <dbReference type="Pfam" id="PF00931"/>
    </source>
</evidence>
<dbReference type="Gramene" id="PUZ75783">
    <property type="protein sequence ID" value="PUZ75783"/>
    <property type="gene ID" value="GQ55_1G234100"/>
</dbReference>
<dbReference type="Pfam" id="PF00931">
    <property type="entry name" value="NB-ARC"/>
    <property type="match status" value="1"/>
</dbReference>
<accession>A0A2T7F6S6</accession>
<keyword evidence="1" id="KW-0433">Leucine-rich repeat</keyword>
<keyword evidence="3" id="KW-0611">Plant defense</keyword>
<dbReference type="GO" id="GO:0006952">
    <property type="term" value="P:defense response"/>
    <property type="evidence" value="ECO:0007669"/>
    <property type="project" value="UniProtKB-KW"/>
</dbReference>
<keyword evidence="2" id="KW-0677">Repeat</keyword>
<evidence type="ECO:0000256" key="2">
    <source>
        <dbReference type="ARBA" id="ARBA00022737"/>
    </source>
</evidence>
<sequence length="1044" mass="117714">MRKILQEVTGEKINIEGLSSLHKVLKEKLSSKTFLLVLDDVWNDHSVEDWDNLVRPLRYGKKGSKILMTTRMQSVADLAARAMQKEGQFMRLSGLEETNLLVMLNSYAFFGVNHDDYRNLQQISKQMAGKLCGSPLAAKVLGGLLNSKRDSSTWNRILATNINNTEQGKEGIMMVLRLSYQHLQTHLQACFRYCSLFHKDYEFTKKELVYLWMGSGLIQYVADDMMPEGSSKKNMMPEDVGMEYLDTLTMKSFFDIKLRPRSCRAIKCNLFDEYYEEKYVMHDLLHELARSASVNECVRIDRKFSGMVPKTVRHMYIELMSPTVVEQISQVKKLRTLIMQFQDQDQAGEELILRKVLSVAKSLRVLSLITNSTCKLPNTVNAMVHLRYLSVIWGRKNMKQFSWFPLSVYKLYHLEIMKFDNPQLTVPVKGEMEGACNLVNLRHLQLSYGIMAMIPDVGKLTSLCELYGFRIQQQRGYTICELKNLKNICHLHISGLDKVNSTEEATEVMLDQKEKLSAVTFSWSPRPEDLLNLGSNSSDSCDPSKAEQILDKLQPHPNICKLKIQGYPGSRSPCWLESLKLINLTYLCLCDCKVLQRLPPIGQLPSLQYLYISNMESVNRVDSSFYGSEKPYGLQSLKVLEIEDMPSCTEWVGLDDVNLFPRLDTLIVRNCEKLRRVPSVPISIQHVEIHFTGLRDMPPLSVTSNASSSSSPAMSLSKLVISRCPDLATLWQGYSLPALEELSIQQCASLSCLQEDFFCSLSTLKTFEIVKCPNLMRGEIRLPPTLGSFTLGWCSSAESPLFKSLLGLKSLKRLYLDGCAMLSLPSDVFACLTGLTDIMFVGCAMTSLPSTAAFAGLTSLENLAIWDCKDLASLDGIQGLPSLTLLTISGCNRLVEDMFVQSVESADLSGCTLELRELDIDHPYLLLKDPLQSITSVKRFRISGGPELTLLPEEWLLRNCQALEEIVVTNASGLQCLPQEMASRISLESLQTFNANLIQTLPDMPASLSNLRIHNCHSNLKERYKKNGGPDWGKVAYIHDADIS</sequence>
<dbReference type="OrthoDB" id="6161812at2759"/>
<proteinExistence type="predicted"/>
<dbReference type="InterPro" id="IPR027417">
    <property type="entry name" value="P-loop_NTPase"/>
</dbReference>
<dbReference type="InterPro" id="IPR002182">
    <property type="entry name" value="NB-ARC"/>
</dbReference>
<dbReference type="InterPro" id="IPR058922">
    <property type="entry name" value="WHD_DRP"/>
</dbReference>
<dbReference type="SUPFAM" id="SSF52058">
    <property type="entry name" value="L domain-like"/>
    <property type="match status" value="2"/>
</dbReference>
<dbReference type="Gene3D" id="3.40.50.300">
    <property type="entry name" value="P-loop containing nucleotide triphosphate hydrolases"/>
    <property type="match status" value="1"/>
</dbReference>
<evidence type="ECO:0000313" key="8">
    <source>
        <dbReference type="Proteomes" id="UP000244336"/>
    </source>
</evidence>
<dbReference type="AlphaFoldDB" id="A0A2T7F6S6"/>
<feature type="domain" description="Disease resistance protein winged helix" evidence="5">
    <location>
        <begin position="196"/>
        <end position="289"/>
    </location>
</feature>